<dbReference type="AlphaFoldDB" id="A0A0H2RXD0"/>
<feature type="domain" description="Protein kinase" evidence="1">
    <location>
        <begin position="9"/>
        <end position="296"/>
    </location>
</feature>
<protein>
    <submittedName>
        <fullName evidence="2">Kinase-like protein</fullName>
    </submittedName>
</protein>
<proteinExistence type="predicted"/>
<dbReference type="OrthoDB" id="4062651at2759"/>
<dbReference type="InterPro" id="IPR000719">
    <property type="entry name" value="Prot_kinase_dom"/>
</dbReference>
<organism evidence="2 3">
    <name type="scientific">Schizopora paradoxa</name>
    <dbReference type="NCBI Taxonomy" id="27342"/>
    <lineage>
        <taxon>Eukaryota</taxon>
        <taxon>Fungi</taxon>
        <taxon>Dikarya</taxon>
        <taxon>Basidiomycota</taxon>
        <taxon>Agaricomycotina</taxon>
        <taxon>Agaricomycetes</taxon>
        <taxon>Hymenochaetales</taxon>
        <taxon>Schizoporaceae</taxon>
        <taxon>Schizopora</taxon>
    </lineage>
</organism>
<feature type="non-terminal residue" evidence="2">
    <location>
        <position position="296"/>
    </location>
</feature>
<gene>
    <name evidence="2" type="ORF">SCHPADRAFT_822742</name>
</gene>
<dbReference type="STRING" id="27342.A0A0H2RXD0"/>
<name>A0A0H2RXD0_9AGAM</name>
<dbReference type="Gene3D" id="1.10.510.10">
    <property type="entry name" value="Transferase(Phosphotransferase) domain 1"/>
    <property type="match status" value="1"/>
</dbReference>
<evidence type="ECO:0000313" key="3">
    <source>
        <dbReference type="Proteomes" id="UP000053477"/>
    </source>
</evidence>
<dbReference type="PANTHER" id="PTHR44329">
    <property type="entry name" value="SERINE/THREONINE-PROTEIN KINASE TNNI3K-RELATED"/>
    <property type="match status" value="1"/>
</dbReference>
<evidence type="ECO:0000259" key="1">
    <source>
        <dbReference type="PROSITE" id="PS50011"/>
    </source>
</evidence>
<accession>A0A0H2RXD0</accession>
<keyword evidence="3" id="KW-1185">Reference proteome</keyword>
<sequence length="296" mass="33381">MDRLDGLLAKLRDINLSGEIADVRPVFKGFGASCDVFVGFCRPIRKKVAVKRLRVFMSREEEFAKRFFKELYIWSKLDHPNVLPLLGYFIEDGELPNLVSEWMERGTLHDYMKNVVSNDQKLAMVIGIASGLCHLHMHEVIHADLKSHNVLISSSGEPLLTDFGVSHMIACSLSAAGGTTSNLSSPKGTVRWMAKELFQSDEYTDPQPHSKTSDVWAFGMVIYELLSQETPYPHLKTDMQVMFAISRGILPTRPTNTVKNGGYDVDDELWKLSHLCWNSEPSARPTVENIIILLNQ</sequence>
<evidence type="ECO:0000313" key="2">
    <source>
        <dbReference type="EMBL" id="KLO16775.1"/>
    </source>
</evidence>
<keyword evidence="2" id="KW-0808">Transferase</keyword>
<dbReference type="InterPro" id="IPR008271">
    <property type="entry name" value="Ser/Thr_kinase_AS"/>
</dbReference>
<dbReference type="PROSITE" id="PS50011">
    <property type="entry name" value="PROTEIN_KINASE_DOM"/>
    <property type="match status" value="1"/>
</dbReference>
<dbReference type="PIRSF" id="PIRSF000654">
    <property type="entry name" value="Integrin-linked_kinase"/>
    <property type="match status" value="1"/>
</dbReference>
<dbReference type="GO" id="GO:0004674">
    <property type="term" value="F:protein serine/threonine kinase activity"/>
    <property type="evidence" value="ECO:0007669"/>
    <property type="project" value="TreeGrafter"/>
</dbReference>
<dbReference type="SUPFAM" id="SSF56112">
    <property type="entry name" value="Protein kinase-like (PK-like)"/>
    <property type="match status" value="1"/>
</dbReference>
<reference evidence="2 3" key="1">
    <citation type="submission" date="2015-04" db="EMBL/GenBank/DDBJ databases">
        <title>Complete genome sequence of Schizopora paradoxa KUC8140, a cosmopolitan wood degrader in East Asia.</title>
        <authorList>
            <consortium name="DOE Joint Genome Institute"/>
            <person name="Min B."/>
            <person name="Park H."/>
            <person name="Jang Y."/>
            <person name="Kim J.-J."/>
            <person name="Kim K.H."/>
            <person name="Pangilinan J."/>
            <person name="Lipzen A."/>
            <person name="Riley R."/>
            <person name="Grigoriev I.V."/>
            <person name="Spatafora J.W."/>
            <person name="Choi I.-G."/>
        </authorList>
    </citation>
    <scope>NUCLEOTIDE SEQUENCE [LARGE SCALE GENOMIC DNA]</scope>
    <source>
        <strain evidence="2 3">KUC8140</strain>
    </source>
</reference>
<dbReference type="PROSITE" id="PS00108">
    <property type="entry name" value="PROTEIN_KINASE_ST"/>
    <property type="match status" value="1"/>
</dbReference>
<dbReference type="GO" id="GO:0005524">
    <property type="term" value="F:ATP binding"/>
    <property type="evidence" value="ECO:0007669"/>
    <property type="project" value="InterPro"/>
</dbReference>
<dbReference type="EMBL" id="KQ085912">
    <property type="protein sequence ID" value="KLO16775.1"/>
    <property type="molecule type" value="Genomic_DNA"/>
</dbReference>
<dbReference type="InterPro" id="IPR051681">
    <property type="entry name" value="Ser/Thr_Kinases-Pseudokinases"/>
</dbReference>
<dbReference type="InterPro" id="IPR011009">
    <property type="entry name" value="Kinase-like_dom_sf"/>
</dbReference>
<dbReference type="PANTHER" id="PTHR44329:SF214">
    <property type="entry name" value="PROTEIN KINASE DOMAIN-CONTAINING PROTEIN"/>
    <property type="match status" value="1"/>
</dbReference>
<keyword evidence="2" id="KW-0418">Kinase</keyword>
<dbReference type="Proteomes" id="UP000053477">
    <property type="component" value="Unassembled WGS sequence"/>
</dbReference>
<dbReference type="InterPro" id="IPR001245">
    <property type="entry name" value="Ser-Thr/Tyr_kinase_cat_dom"/>
</dbReference>
<dbReference type="InParanoid" id="A0A0H2RXD0"/>
<dbReference type="SMART" id="SM00220">
    <property type="entry name" value="S_TKc"/>
    <property type="match status" value="1"/>
</dbReference>
<dbReference type="Pfam" id="PF07714">
    <property type="entry name" value="PK_Tyr_Ser-Thr"/>
    <property type="match status" value="1"/>
</dbReference>